<reference evidence="1 2" key="1">
    <citation type="submission" date="2020-06" db="EMBL/GenBank/DDBJ databases">
        <authorList>
            <person name="Isaeva M.P."/>
            <person name="Chernysheva N.Y."/>
        </authorList>
    </citation>
    <scope>NUCLEOTIDE SEQUENCE [LARGE SCALE GENOMIC DNA]</scope>
    <source>
        <strain evidence="1 2">KMM 6746</strain>
    </source>
</reference>
<gene>
    <name evidence="1" type="ORF">HW347_18140</name>
</gene>
<dbReference type="GO" id="GO:0016787">
    <property type="term" value="F:hydrolase activity"/>
    <property type="evidence" value="ECO:0007669"/>
    <property type="project" value="UniProtKB-KW"/>
</dbReference>
<dbReference type="CDD" id="cd00229">
    <property type="entry name" value="SGNH_hydrolase"/>
    <property type="match status" value="1"/>
</dbReference>
<dbReference type="Gene3D" id="3.40.50.1110">
    <property type="entry name" value="SGNH hydrolase"/>
    <property type="match status" value="1"/>
</dbReference>
<organism evidence="1 2">
    <name type="scientific">Zobellia barbeyronii</name>
    <dbReference type="NCBI Taxonomy" id="2748009"/>
    <lineage>
        <taxon>Bacteria</taxon>
        <taxon>Pseudomonadati</taxon>
        <taxon>Bacteroidota</taxon>
        <taxon>Flavobacteriia</taxon>
        <taxon>Flavobacteriales</taxon>
        <taxon>Flavobacteriaceae</taxon>
        <taxon>Zobellia</taxon>
    </lineage>
</organism>
<dbReference type="InterPro" id="IPR036514">
    <property type="entry name" value="SGNH_hydro_sf"/>
</dbReference>
<sequence>MKKLILNSFVFLLLFIVVFECFQGLTSPIFSVRQFTADIKRVFTTPSIANKNDSIGYNPNGEKIRLNINNLGFYSHIDFEPSELSENYALVGDSFVTSKICGTYNSIAYFLDETIDAKVYNFGASGGNLNSYNDIYETYNLKEAKLVFILITGTNDLVYKKQSKKSQESPLKLVNLINQKLNGPKFYSQPNFKLFEPNLNNVVYLVHDNLTKKSLIKNGVEQPVIELHIEDRYRFSDGHYTKEGNKLIANEIFQFLKQHN</sequence>
<reference evidence="2" key="2">
    <citation type="submission" date="2023-07" db="EMBL/GenBank/DDBJ databases">
        <title>Zobellia barbeyronii sp. nov., a new marine flavobacterium, isolated from green and red algae.</title>
        <authorList>
            <person name="Nedashkovskaya O.I."/>
            <person name="Otstavnykh N."/>
            <person name="Zhukova N."/>
            <person name="Guzev K."/>
            <person name="Chausova V."/>
            <person name="Tekutyeva L."/>
            <person name="Mikhailov V."/>
            <person name="Isaeva M."/>
        </authorList>
    </citation>
    <scope>NUCLEOTIDE SEQUENCE [LARGE SCALE GENOMIC DNA]</scope>
    <source>
        <strain evidence="2">KMM 6746</strain>
    </source>
</reference>
<dbReference type="SUPFAM" id="SSF52266">
    <property type="entry name" value="SGNH hydrolase"/>
    <property type="match status" value="1"/>
</dbReference>
<proteinExistence type="predicted"/>
<accession>A0ABS5WIT4</accession>
<keyword evidence="1" id="KW-0378">Hydrolase</keyword>
<dbReference type="Proteomes" id="UP000740413">
    <property type="component" value="Unassembled WGS sequence"/>
</dbReference>
<evidence type="ECO:0000313" key="1">
    <source>
        <dbReference type="EMBL" id="MBT2163197.1"/>
    </source>
</evidence>
<keyword evidence="2" id="KW-1185">Reference proteome</keyword>
<evidence type="ECO:0000313" key="2">
    <source>
        <dbReference type="Proteomes" id="UP000740413"/>
    </source>
</evidence>
<name>A0ABS5WIT4_9FLAO</name>
<comment type="caution">
    <text evidence="1">The sequence shown here is derived from an EMBL/GenBank/DDBJ whole genome shotgun (WGS) entry which is preliminary data.</text>
</comment>
<dbReference type="EMBL" id="JACATN010000006">
    <property type="protein sequence ID" value="MBT2163197.1"/>
    <property type="molecule type" value="Genomic_DNA"/>
</dbReference>
<protein>
    <submittedName>
        <fullName evidence="1">SGNH/GDSL hydrolase family protein</fullName>
    </submittedName>
</protein>
<dbReference type="RefSeq" id="WP_214613164.1">
    <property type="nucleotide sequence ID" value="NZ_JACATN010000006.1"/>
</dbReference>